<sequence length="202" mass="21645">MDPRSALLVIACSSAKAPGGRPLAEFGGDAGWPQELIEARARVLAQAGADDGRLLPAWRRYTGHFYQHAGPALAEAVASGRVLIISGGYGLARADEPIARYDRPLRLADWSRGLLERTLVAEARRVGARSVVGFLATSSDYAKLFRRVDWRASGAQVVLATVEGVQDGAQARVPRALGQAFSASWREEPGDQPAGLTWEPLT</sequence>
<keyword evidence="2" id="KW-1185">Reference proteome</keyword>
<dbReference type="RefSeq" id="WP_246420271.1">
    <property type="nucleotide sequence ID" value="NZ_BAAAKM010000045.1"/>
</dbReference>
<evidence type="ECO:0000313" key="2">
    <source>
        <dbReference type="Proteomes" id="UP000579647"/>
    </source>
</evidence>
<name>A0A840WE25_9ACTN</name>
<reference evidence="1 2" key="1">
    <citation type="submission" date="2020-08" db="EMBL/GenBank/DDBJ databases">
        <title>Sequencing the genomes of 1000 actinobacteria strains.</title>
        <authorList>
            <person name="Klenk H.-P."/>
        </authorList>
    </citation>
    <scope>NUCLEOTIDE SEQUENCE [LARGE SCALE GENOMIC DNA]</scope>
    <source>
        <strain evidence="1 2">DSM 44598</strain>
    </source>
</reference>
<protein>
    <submittedName>
        <fullName evidence="1">Uncharacterized protein</fullName>
    </submittedName>
</protein>
<proteinExistence type="predicted"/>
<organism evidence="1 2">
    <name type="scientific">Nocardiopsis metallicus</name>
    <dbReference type="NCBI Taxonomy" id="179819"/>
    <lineage>
        <taxon>Bacteria</taxon>
        <taxon>Bacillati</taxon>
        <taxon>Actinomycetota</taxon>
        <taxon>Actinomycetes</taxon>
        <taxon>Streptosporangiales</taxon>
        <taxon>Nocardiopsidaceae</taxon>
        <taxon>Nocardiopsis</taxon>
    </lineage>
</organism>
<comment type="caution">
    <text evidence="1">The sequence shown here is derived from an EMBL/GenBank/DDBJ whole genome shotgun (WGS) entry which is preliminary data.</text>
</comment>
<accession>A0A840WE25</accession>
<dbReference type="Proteomes" id="UP000579647">
    <property type="component" value="Unassembled WGS sequence"/>
</dbReference>
<evidence type="ECO:0000313" key="1">
    <source>
        <dbReference type="EMBL" id="MBB5491261.1"/>
    </source>
</evidence>
<dbReference type="AlphaFoldDB" id="A0A840WE25"/>
<dbReference type="EMBL" id="JACHDO010000001">
    <property type="protein sequence ID" value="MBB5491261.1"/>
    <property type="molecule type" value="Genomic_DNA"/>
</dbReference>
<gene>
    <name evidence="1" type="ORF">HNR07_002398</name>
</gene>